<dbReference type="AlphaFoldDB" id="A0A1M6W7Y1"/>
<dbReference type="InterPro" id="IPR010982">
    <property type="entry name" value="Lambda_DNA-bd_dom_sf"/>
</dbReference>
<dbReference type="InterPro" id="IPR013096">
    <property type="entry name" value="Cupin_2"/>
</dbReference>
<dbReference type="CDD" id="cd00093">
    <property type="entry name" value="HTH_XRE"/>
    <property type="match status" value="1"/>
</dbReference>
<reference evidence="3 4" key="1">
    <citation type="submission" date="2016-11" db="EMBL/GenBank/DDBJ databases">
        <authorList>
            <person name="Jaros S."/>
            <person name="Januszkiewicz K."/>
            <person name="Wedrychowicz H."/>
        </authorList>
    </citation>
    <scope>NUCLEOTIDE SEQUENCE [LARGE SCALE GENOMIC DNA]</scope>
    <source>
        <strain evidence="3 4">DSM 15929</strain>
    </source>
</reference>
<evidence type="ECO:0000259" key="2">
    <source>
        <dbReference type="PROSITE" id="PS50943"/>
    </source>
</evidence>
<dbReference type="PANTHER" id="PTHR46797">
    <property type="entry name" value="HTH-TYPE TRANSCRIPTIONAL REGULATOR"/>
    <property type="match status" value="1"/>
</dbReference>
<dbReference type="CDD" id="cd02209">
    <property type="entry name" value="cupin_XRE_C"/>
    <property type="match status" value="1"/>
</dbReference>
<accession>A0A1M6W7Y1</accession>
<dbReference type="InterPro" id="IPR001387">
    <property type="entry name" value="Cro/C1-type_HTH"/>
</dbReference>
<dbReference type="Pfam" id="PF07883">
    <property type="entry name" value="Cupin_2"/>
    <property type="match status" value="1"/>
</dbReference>
<proteinExistence type="predicted"/>
<keyword evidence="4" id="KW-1185">Reference proteome</keyword>
<gene>
    <name evidence="3" type="ORF">SAMN02745136_03620</name>
</gene>
<dbReference type="PROSITE" id="PS51257">
    <property type="entry name" value="PROKAR_LIPOPROTEIN"/>
    <property type="match status" value="1"/>
</dbReference>
<evidence type="ECO:0000313" key="4">
    <source>
        <dbReference type="Proteomes" id="UP000184386"/>
    </source>
</evidence>
<dbReference type="SMART" id="SM00530">
    <property type="entry name" value="HTH_XRE"/>
    <property type="match status" value="1"/>
</dbReference>
<evidence type="ECO:0000313" key="3">
    <source>
        <dbReference type="EMBL" id="SHK89930.1"/>
    </source>
</evidence>
<feature type="domain" description="HTH cro/C1-type" evidence="2">
    <location>
        <begin position="6"/>
        <end position="60"/>
    </location>
</feature>
<organism evidence="3 4">
    <name type="scientific">Anaerocolumna jejuensis DSM 15929</name>
    <dbReference type="NCBI Taxonomy" id="1121322"/>
    <lineage>
        <taxon>Bacteria</taxon>
        <taxon>Bacillati</taxon>
        <taxon>Bacillota</taxon>
        <taxon>Clostridia</taxon>
        <taxon>Lachnospirales</taxon>
        <taxon>Lachnospiraceae</taxon>
        <taxon>Anaerocolumna</taxon>
    </lineage>
</organism>
<dbReference type="STRING" id="1121322.SAMN02745136_03620"/>
<dbReference type="Pfam" id="PF01381">
    <property type="entry name" value="HTH_3"/>
    <property type="match status" value="1"/>
</dbReference>
<dbReference type="OrthoDB" id="9814553at2"/>
<dbReference type="GO" id="GO:0005829">
    <property type="term" value="C:cytosol"/>
    <property type="evidence" value="ECO:0007669"/>
    <property type="project" value="TreeGrafter"/>
</dbReference>
<dbReference type="PANTHER" id="PTHR46797:SF1">
    <property type="entry name" value="METHYLPHOSPHONATE SYNTHASE"/>
    <property type="match status" value="1"/>
</dbReference>
<dbReference type="GO" id="GO:0003700">
    <property type="term" value="F:DNA-binding transcription factor activity"/>
    <property type="evidence" value="ECO:0007669"/>
    <property type="project" value="TreeGrafter"/>
</dbReference>
<dbReference type="PROSITE" id="PS50943">
    <property type="entry name" value="HTH_CROC1"/>
    <property type="match status" value="1"/>
</dbReference>
<dbReference type="SUPFAM" id="SSF51182">
    <property type="entry name" value="RmlC-like cupins"/>
    <property type="match status" value="1"/>
</dbReference>
<dbReference type="Proteomes" id="UP000184386">
    <property type="component" value="Unassembled WGS sequence"/>
</dbReference>
<dbReference type="Gene3D" id="1.10.260.40">
    <property type="entry name" value="lambda repressor-like DNA-binding domains"/>
    <property type="match status" value="1"/>
</dbReference>
<sequence length="193" mass="21942">MNIIKLKQLRRAKGYTLSYLSSITGCTSSYLSQLERGLKQPSLEMLRRISNSLDVTVFDLLSENEAADTITGNTPGKKYDIIRHHSRKKFIMPEILTEYEFITPYSAEKKDNPRVSGMYITLLPGKWSCEKPISLNFDFSIFVIQGKVKASLDDDTLILDQGDSAYIYSGIQHNFYNAWDTELIMIGYGISCL</sequence>
<dbReference type="RefSeq" id="WP_073278249.1">
    <property type="nucleotide sequence ID" value="NZ_FRAC01000019.1"/>
</dbReference>
<name>A0A1M6W7Y1_9FIRM</name>
<dbReference type="InterPro" id="IPR011051">
    <property type="entry name" value="RmlC_Cupin_sf"/>
</dbReference>
<keyword evidence="1" id="KW-0238">DNA-binding</keyword>
<dbReference type="SUPFAM" id="SSF47413">
    <property type="entry name" value="lambda repressor-like DNA-binding domains"/>
    <property type="match status" value="1"/>
</dbReference>
<protein>
    <submittedName>
        <fullName evidence="3">Transcriptional regulator, XRE family with cupin sensor</fullName>
    </submittedName>
</protein>
<dbReference type="EMBL" id="FRAC01000019">
    <property type="protein sequence ID" value="SHK89930.1"/>
    <property type="molecule type" value="Genomic_DNA"/>
</dbReference>
<dbReference type="Gene3D" id="2.60.120.10">
    <property type="entry name" value="Jelly Rolls"/>
    <property type="match status" value="1"/>
</dbReference>
<evidence type="ECO:0000256" key="1">
    <source>
        <dbReference type="ARBA" id="ARBA00023125"/>
    </source>
</evidence>
<dbReference type="InterPro" id="IPR014710">
    <property type="entry name" value="RmlC-like_jellyroll"/>
</dbReference>
<dbReference type="GO" id="GO:0003677">
    <property type="term" value="F:DNA binding"/>
    <property type="evidence" value="ECO:0007669"/>
    <property type="project" value="UniProtKB-KW"/>
</dbReference>
<dbReference type="InterPro" id="IPR050807">
    <property type="entry name" value="TransReg_Diox_bact_type"/>
</dbReference>